<dbReference type="InterPro" id="IPR013094">
    <property type="entry name" value="AB_hydrolase_3"/>
</dbReference>
<dbReference type="EMBL" id="JABAIL010000001">
    <property type="protein sequence ID" value="NLR90134.1"/>
    <property type="molecule type" value="Genomic_DNA"/>
</dbReference>
<organism evidence="3 4">
    <name type="scientific">Flammeovirga agarivorans</name>
    <dbReference type="NCBI Taxonomy" id="2726742"/>
    <lineage>
        <taxon>Bacteria</taxon>
        <taxon>Pseudomonadati</taxon>
        <taxon>Bacteroidota</taxon>
        <taxon>Cytophagia</taxon>
        <taxon>Cytophagales</taxon>
        <taxon>Flammeovirgaceae</taxon>
        <taxon>Flammeovirga</taxon>
    </lineage>
</organism>
<gene>
    <name evidence="3" type="ORF">HGP29_02905</name>
</gene>
<keyword evidence="4" id="KW-1185">Reference proteome</keyword>
<dbReference type="PANTHER" id="PTHR48081:SF6">
    <property type="entry name" value="PEPTIDASE S9 PROLYL OLIGOPEPTIDASE CATALYTIC DOMAIN-CONTAINING PROTEIN"/>
    <property type="match status" value="1"/>
</dbReference>
<dbReference type="AlphaFoldDB" id="A0A7X8SH79"/>
<evidence type="ECO:0000313" key="4">
    <source>
        <dbReference type="Proteomes" id="UP000585050"/>
    </source>
</evidence>
<protein>
    <submittedName>
        <fullName evidence="3">Alpha/beta hydrolase</fullName>
    </submittedName>
</protein>
<dbReference type="InterPro" id="IPR050300">
    <property type="entry name" value="GDXG_lipolytic_enzyme"/>
</dbReference>
<proteinExistence type="predicted"/>
<dbReference type="Gene3D" id="3.40.50.1820">
    <property type="entry name" value="alpha/beta hydrolase"/>
    <property type="match status" value="1"/>
</dbReference>
<name>A0A7X8SH79_9BACT</name>
<evidence type="ECO:0000313" key="3">
    <source>
        <dbReference type="EMBL" id="NLR90134.1"/>
    </source>
</evidence>
<evidence type="ECO:0000256" key="1">
    <source>
        <dbReference type="ARBA" id="ARBA00022801"/>
    </source>
</evidence>
<dbReference type="Pfam" id="PF07859">
    <property type="entry name" value="Abhydrolase_3"/>
    <property type="match status" value="1"/>
</dbReference>
<reference evidence="3 4" key="1">
    <citation type="submission" date="2020-04" db="EMBL/GenBank/DDBJ databases">
        <title>Flammeovirga sp. SR4, a novel species isolated from seawater.</title>
        <authorList>
            <person name="Wang X."/>
        </authorList>
    </citation>
    <scope>NUCLEOTIDE SEQUENCE [LARGE SCALE GENOMIC DNA]</scope>
    <source>
        <strain evidence="3 4">SR4</strain>
    </source>
</reference>
<accession>A0A7X8SH79</accession>
<evidence type="ECO:0000259" key="2">
    <source>
        <dbReference type="Pfam" id="PF07859"/>
    </source>
</evidence>
<keyword evidence="1 3" id="KW-0378">Hydrolase</keyword>
<dbReference type="SUPFAM" id="SSF53474">
    <property type="entry name" value="alpha/beta-Hydrolases"/>
    <property type="match status" value="1"/>
</dbReference>
<comment type="caution">
    <text evidence="3">The sequence shown here is derived from an EMBL/GenBank/DDBJ whole genome shotgun (WGS) entry which is preliminary data.</text>
</comment>
<sequence>MSGVHLFAQKKSDLHPKIISLPYTPVEGVTYSTKENRYFSKIWDTEVITNTVKPEIWIYEPSKKVKNGTAVIIAPGGGLYAHSIISEGIDVAKSLTQKGITAVILKYRLIPTGKDAVDEISHLKSEGKKKFNADVQTMLPHSIDDGLNAVTYIREHASELGIDPQHIGFMGFSAGGAVTMGVAYNCVEKNRPNFFAPIYPWTIQMPVQPNAPKDSVPMFIACATNDPLQLAEGAIALYTSWRKAGYNTELHMYAKGGHGFGMRTKNTPSDSWIDRFYDWGINEGLILQKD</sequence>
<dbReference type="PANTHER" id="PTHR48081">
    <property type="entry name" value="AB HYDROLASE SUPERFAMILY PROTEIN C4A8.06C"/>
    <property type="match status" value="1"/>
</dbReference>
<feature type="domain" description="Alpha/beta hydrolase fold-3" evidence="2">
    <location>
        <begin position="138"/>
        <end position="202"/>
    </location>
</feature>
<dbReference type="InterPro" id="IPR029058">
    <property type="entry name" value="AB_hydrolase_fold"/>
</dbReference>
<dbReference type="GO" id="GO:0016787">
    <property type="term" value="F:hydrolase activity"/>
    <property type="evidence" value="ECO:0007669"/>
    <property type="project" value="UniProtKB-KW"/>
</dbReference>
<dbReference type="Proteomes" id="UP000585050">
    <property type="component" value="Unassembled WGS sequence"/>
</dbReference>